<evidence type="ECO:0000256" key="3">
    <source>
        <dbReference type="SAM" id="SignalP"/>
    </source>
</evidence>
<gene>
    <name evidence="4" type="ORF">HDA43_006534</name>
</gene>
<keyword evidence="2" id="KW-0472">Membrane</keyword>
<keyword evidence="5" id="KW-1185">Reference proteome</keyword>
<reference evidence="4 5" key="1">
    <citation type="submission" date="2020-07" db="EMBL/GenBank/DDBJ databases">
        <title>Sequencing the genomes of 1000 actinobacteria strains.</title>
        <authorList>
            <person name="Klenk H.-P."/>
        </authorList>
    </citation>
    <scope>NUCLEOTIDE SEQUENCE [LARGE SCALE GENOMIC DNA]</scope>
    <source>
        <strain evidence="4 5">DSM 45763</strain>
    </source>
</reference>
<proteinExistence type="predicted"/>
<keyword evidence="2" id="KW-1133">Transmembrane helix</keyword>
<keyword evidence="3" id="KW-0732">Signal</keyword>
<dbReference type="AlphaFoldDB" id="A0A852V3A7"/>
<feature type="signal peptide" evidence="3">
    <location>
        <begin position="1"/>
        <end position="23"/>
    </location>
</feature>
<sequence length="243" mass="24882">MKRILLIAALLAPVLALAAPARAGGWAVTYLDPVPRDIRPQTPYVLGFWLLQHGTHPYDGANLGEVGLRFVQGRKSVEFPGVALREPAHYAAAVSLPRGTWKVEAVQGWFAPYEIGTVTVPGSLEIDPVPADLRRAIDAQGPQEDHWGDIRPPGIPPSGIAPPARSTGGPATPSAPASPAAPPGRTAGASGDGDAGAAVTTASGESGAEAGSGWPMPYGAAAAAGLVILGGAVLVRRGRARRR</sequence>
<evidence type="ECO:0008006" key="6">
    <source>
        <dbReference type="Google" id="ProtNLM"/>
    </source>
</evidence>
<evidence type="ECO:0000313" key="5">
    <source>
        <dbReference type="Proteomes" id="UP000576393"/>
    </source>
</evidence>
<feature type="chain" id="PRO_5038701028" description="Gram-positive cocci surface proteins LPxTG domain-containing protein" evidence="3">
    <location>
        <begin position="24"/>
        <end position="243"/>
    </location>
</feature>
<accession>A0A852V3A7</accession>
<feature type="region of interest" description="Disordered" evidence="1">
    <location>
        <begin position="140"/>
        <end position="216"/>
    </location>
</feature>
<comment type="caution">
    <text evidence="4">The sequence shown here is derived from an EMBL/GenBank/DDBJ whole genome shotgun (WGS) entry which is preliminary data.</text>
</comment>
<dbReference type="RefSeq" id="WP_179828323.1">
    <property type="nucleotide sequence ID" value="NZ_JACCCO010000003.1"/>
</dbReference>
<dbReference type="Proteomes" id="UP000576393">
    <property type="component" value="Unassembled WGS sequence"/>
</dbReference>
<dbReference type="EMBL" id="JACCCO010000003">
    <property type="protein sequence ID" value="NYF44307.1"/>
    <property type="molecule type" value="Genomic_DNA"/>
</dbReference>
<feature type="compositionally biased region" description="Basic and acidic residues" evidence="1">
    <location>
        <begin position="140"/>
        <end position="149"/>
    </location>
</feature>
<evidence type="ECO:0000313" key="4">
    <source>
        <dbReference type="EMBL" id="NYF44307.1"/>
    </source>
</evidence>
<feature type="compositionally biased region" description="Low complexity" evidence="1">
    <location>
        <begin position="161"/>
        <end position="189"/>
    </location>
</feature>
<feature type="compositionally biased region" description="Low complexity" evidence="1">
    <location>
        <begin position="195"/>
        <end position="216"/>
    </location>
</feature>
<keyword evidence="2" id="KW-0812">Transmembrane</keyword>
<feature type="transmembrane region" description="Helical" evidence="2">
    <location>
        <begin position="216"/>
        <end position="235"/>
    </location>
</feature>
<evidence type="ECO:0000256" key="1">
    <source>
        <dbReference type="SAM" id="MobiDB-lite"/>
    </source>
</evidence>
<protein>
    <recommendedName>
        <fullName evidence="6">Gram-positive cocci surface proteins LPxTG domain-containing protein</fullName>
    </recommendedName>
</protein>
<name>A0A852V3A7_9ACTN</name>
<organism evidence="4 5">
    <name type="scientific">Streptosporangium sandarakinum</name>
    <dbReference type="NCBI Taxonomy" id="1260955"/>
    <lineage>
        <taxon>Bacteria</taxon>
        <taxon>Bacillati</taxon>
        <taxon>Actinomycetota</taxon>
        <taxon>Actinomycetes</taxon>
        <taxon>Streptosporangiales</taxon>
        <taxon>Streptosporangiaceae</taxon>
        <taxon>Streptosporangium</taxon>
    </lineage>
</organism>
<evidence type="ECO:0000256" key="2">
    <source>
        <dbReference type="SAM" id="Phobius"/>
    </source>
</evidence>